<comment type="caution">
    <text evidence="1">The sequence shown here is derived from an EMBL/GenBank/DDBJ whole genome shotgun (WGS) entry which is preliminary data.</text>
</comment>
<evidence type="ECO:0000313" key="1">
    <source>
        <dbReference type="EMBL" id="KAJ9138910.1"/>
    </source>
</evidence>
<reference evidence="1" key="1">
    <citation type="submission" date="2022-07" db="EMBL/GenBank/DDBJ databases">
        <title>Fungi with potential for degradation of polypropylene.</title>
        <authorList>
            <person name="Gostincar C."/>
        </authorList>
    </citation>
    <scope>NUCLEOTIDE SEQUENCE</scope>
    <source>
        <strain evidence="1">EXF-13308</strain>
    </source>
</reference>
<evidence type="ECO:0000313" key="2">
    <source>
        <dbReference type="Proteomes" id="UP001174694"/>
    </source>
</evidence>
<organism evidence="1 2">
    <name type="scientific">Pleurostoma richardsiae</name>
    <dbReference type="NCBI Taxonomy" id="41990"/>
    <lineage>
        <taxon>Eukaryota</taxon>
        <taxon>Fungi</taxon>
        <taxon>Dikarya</taxon>
        <taxon>Ascomycota</taxon>
        <taxon>Pezizomycotina</taxon>
        <taxon>Sordariomycetes</taxon>
        <taxon>Sordariomycetidae</taxon>
        <taxon>Calosphaeriales</taxon>
        <taxon>Pleurostomataceae</taxon>
        <taxon>Pleurostoma</taxon>
    </lineage>
</organism>
<sequence length="99" mass="10450">MWAQTGSLLPPSPTGSASKQFNSISLPCGYRSAGAGVRSTIRTAVGYRIVKFRLERTMSLLTATKIGAPSLTATAVGGATKQGDREAFNPVLSAQLFFR</sequence>
<keyword evidence="2" id="KW-1185">Reference proteome</keyword>
<name>A0AA38RJ56_9PEZI</name>
<dbReference type="AlphaFoldDB" id="A0AA38RJ56"/>
<protein>
    <submittedName>
        <fullName evidence="1">Uncharacterized protein</fullName>
    </submittedName>
</protein>
<accession>A0AA38RJ56</accession>
<dbReference type="EMBL" id="JANBVO010000028">
    <property type="protein sequence ID" value="KAJ9138910.1"/>
    <property type="molecule type" value="Genomic_DNA"/>
</dbReference>
<gene>
    <name evidence="1" type="ORF">NKR23_g8201</name>
</gene>
<dbReference type="Proteomes" id="UP001174694">
    <property type="component" value="Unassembled WGS sequence"/>
</dbReference>
<proteinExistence type="predicted"/>